<dbReference type="Pfam" id="PF00591">
    <property type="entry name" value="Glycos_transf_3"/>
    <property type="match status" value="1"/>
</dbReference>
<evidence type="ECO:0000256" key="3">
    <source>
        <dbReference type="ARBA" id="ARBA00022822"/>
    </source>
</evidence>
<keyword evidence="1" id="KW-0328">Glycosyltransferase</keyword>
<dbReference type="Pfam" id="PF02885">
    <property type="entry name" value="Glycos_trans_3N"/>
    <property type="match status" value="1"/>
</dbReference>
<reference evidence="6 7" key="1">
    <citation type="submission" date="2015-09" db="EMBL/GenBank/DDBJ databases">
        <title>Complete genome sequence of Defluviimonas alba cai42t isolated from an oilfield in Xinjiang.</title>
        <authorList>
            <person name="Geng S."/>
            <person name="Pan X."/>
            <person name="Wu X."/>
        </authorList>
    </citation>
    <scope>NUCLEOTIDE SEQUENCE [LARGE SCALE GENOMIC DNA]</scope>
    <source>
        <strain evidence="7">cai42</strain>
    </source>
</reference>
<keyword evidence="3" id="KW-0822">Tryptophan biosynthesis</keyword>
<dbReference type="Gene3D" id="1.20.970.10">
    <property type="entry name" value="Transferase, Pyrimidine Nucleoside Phosphorylase, Chain C"/>
    <property type="match status" value="1"/>
</dbReference>
<evidence type="ECO:0000259" key="5">
    <source>
        <dbReference type="Pfam" id="PF02885"/>
    </source>
</evidence>
<keyword evidence="7" id="KW-1185">Reference proteome</keyword>
<dbReference type="OrthoDB" id="8455878at2"/>
<dbReference type="Proteomes" id="UP000076128">
    <property type="component" value="Chromosome"/>
</dbReference>
<evidence type="ECO:0000256" key="1">
    <source>
        <dbReference type="ARBA" id="ARBA00022676"/>
    </source>
</evidence>
<organism evidence="6 7">
    <name type="scientific">Frigidibacter mobilis</name>
    <dbReference type="NCBI Taxonomy" id="1335048"/>
    <lineage>
        <taxon>Bacteria</taxon>
        <taxon>Pseudomonadati</taxon>
        <taxon>Pseudomonadota</taxon>
        <taxon>Alphaproteobacteria</taxon>
        <taxon>Rhodobacterales</taxon>
        <taxon>Paracoccaceae</taxon>
        <taxon>Frigidibacter</taxon>
    </lineage>
</organism>
<dbReference type="Gene3D" id="3.40.1030.10">
    <property type="entry name" value="Nucleoside phosphorylase/phosphoribosyltransferase catalytic domain"/>
    <property type="match status" value="1"/>
</dbReference>
<dbReference type="SUPFAM" id="SSF47648">
    <property type="entry name" value="Nucleoside phosphorylase/phosphoribosyltransferase N-terminal domain"/>
    <property type="match status" value="1"/>
</dbReference>
<dbReference type="AlphaFoldDB" id="A0A159YZM9"/>
<dbReference type="SUPFAM" id="SSF52418">
    <property type="entry name" value="Nucleoside phosphorylase/phosphoribosyltransferase catalytic domain"/>
    <property type="match status" value="1"/>
</dbReference>
<protein>
    <recommendedName>
        <fullName evidence="8">Anthranilate phosphoribosyltransferase</fullName>
    </recommendedName>
</protein>
<evidence type="ECO:0000313" key="7">
    <source>
        <dbReference type="Proteomes" id="UP000076128"/>
    </source>
</evidence>
<evidence type="ECO:0000256" key="2">
    <source>
        <dbReference type="ARBA" id="ARBA00022679"/>
    </source>
</evidence>
<dbReference type="GO" id="GO:0000162">
    <property type="term" value="P:L-tryptophan biosynthetic process"/>
    <property type="evidence" value="ECO:0007669"/>
    <property type="project" value="UniProtKB-KW"/>
</dbReference>
<evidence type="ECO:0000313" key="6">
    <source>
        <dbReference type="EMBL" id="AMY68015.1"/>
    </source>
</evidence>
<dbReference type="InterPro" id="IPR017459">
    <property type="entry name" value="Glycosyl_Trfase_fam3_N_dom"/>
</dbReference>
<evidence type="ECO:0000259" key="4">
    <source>
        <dbReference type="Pfam" id="PF00591"/>
    </source>
</evidence>
<keyword evidence="3" id="KW-0057">Aromatic amino acid biosynthesis</keyword>
<dbReference type="GO" id="GO:0005829">
    <property type="term" value="C:cytosol"/>
    <property type="evidence" value="ECO:0007669"/>
    <property type="project" value="TreeGrafter"/>
</dbReference>
<dbReference type="EMBL" id="CP012661">
    <property type="protein sequence ID" value="AMY68015.1"/>
    <property type="molecule type" value="Genomic_DNA"/>
</dbReference>
<proteinExistence type="predicted"/>
<dbReference type="InterPro" id="IPR000312">
    <property type="entry name" value="Glycosyl_Trfase_fam3"/>
</dbReference>
<feature type="domain" description="Glycosyl transferase family 3 N-terminal" evidence="5">
    <location>
        <begin position="20"/>
        <end position="74"/>
    </location>
</feature>
<feature type="domain" description="Glycosyl transferase family 3" evidence="4">
    <location>
        <begin position="104"/>
        <end position="317"/>
    </location>
</feature>
<name>A0A159YZM9_9RHOB</name>
<dbReference type="GO" id="GO:0004048">
    <property type="term" value="F:anthranilate phosphoribosyltransferase activity"/>
    <property type="evidence" value="ECO:0007669"/>
    <property type="project" value="InterPro"/>
</dbReference>
<dbReference type="InterPro" id="IPR036320">
    <property type="entry name" value="Glycosyl_Trfase_fam3_N_dom_sf"/>
</dbReference>
<dbReference type="RefSeq" id="WP_066809816.1">
    <property type="nucleotide sequence ID" value="NZ_CP012661.1"/>
</dbReference>
<dbReference type="InterPro" id="IPR005940">
    <property type="entry name" value="Anthranilate_Pribosyl_Tfrase"/>
</dbReference>
<dbReference type="InterPro" id="IPR035902">
    <property type="entry name" value="Nuc_phospho_transferase"/>
</dbReference>
<evidence type="ECO:0008006" key="8">
    <source>
        <dbReference type="Google" id="ProtNLM"/>
    </source>
</evidence>
<dbReference type="KEGG" id="daa:AKL17_0756"/>
<dbReference type="PATRIC" id="fig|1335048.3.peg.784"/>
<keyword evidence="3" id="KW-0028">Amino-acid biosynthesis</keyword>
<dbReference type="NCBIfam" id="NF006564">
    <property type="entry name" value="PRK09071.1"/>
    <property type="match status" value="1"/>
</dbReference>
<dbReference type="PANTHER" id="PTHR43285">
    <property type="entry name" value="ANTHRANILATE PHOSPHORIBOSYLTRANSFERASE"/>
    <property type="match status" value="1"/>
</dbReference>
<keyword evidence="2" id="KW-0808">Transferase</keyword>
<gene>
    <name evidence="6" type="ORF">AKL17_0756</name>
</gene>
<accession>A0A159YZM9</accession>
<sequence>MTSDLAPTALAPFVRILGRGPGRSRNLTQGEAFEAMQIILSGRAAPEAVGALLMLMRFRGEGAGEIAGFATALRVTLPALPAVDLDWPSYAAGRSRGLPWFLLSARLVALTGARVLLHGWNSHQPDAADLRAALPFAGIAQAESATLAALLDRDGIAYLPLESFSPAAMHLLRLRDMLGLRSCINTVLRVLNPALAPAAVQGVFHPPYRPLQQQAAALMGQPRACIIKGGGGEFERSPAKDTLLFQLSGGLAEETTAAAIMDERLPGTATHPEALAALWAGTLTDPLATATVTGTAALALMTLGRAEDPEDALALAQSLWASRPFAMLPEETRP</sequence>
<dbReference type="PANTHER" id="PTHR43285:SF4">
    <property type="entry name" value="TRANSFERASE"/>
    <property type="match status" value="1"/>
</dbReference>
<dbReference type="STRING" id="1335048.AKL17_0756"/>